<accession>A0A382NL25</accession>
<organism evidence="1">
    <name type="scientific">marine metagenome</name>
    <dbReference type="NCBI Taxonomy" id="408172"/>
    <lineage>
        <taxon>unclassified sequences</taxon>
        <taxon>metagenomes</taxon>
        <taxon>ecological metagenomes</taxon>
    </lineage>
</organism>
<reference evidence="1" key="1">
    <citation type="submission" date="2018-05" db="EMBL/GenBank/DDBJ databases">
        <authorList>
            <person name="Lanie J.A."/>
            <person name="Ng W.-L."/>
            <person name="Kazmierczak K.M."/>
            <person name="Andrzejewski T.M."/>
            <person name="Davidsen T.M."/>
            <person name="Wayne K.J."/>
            <person name="Tettelin H."/>
            <person name="Glass J.I."/>
            <person name="Rusch D."/>
            <person name="Podicherti R."/>
            <person name="Tsui H.-C.T."/>
            <person name="Winkler M.E."/>
        </authorList>
    </citation>
    <scope>NUCLEOTIDE SEQUENCE</scope>
</reference>
<name>A0A382NL25_9ZZZZ</name>
<proteinExistence type="predicted"/>
<feature type="non-terminal residue" evidence="1">
    <location>
        <position position="1"/>
    </location>
</feature>
<gene>
    <name evidence="1" type="ORF">METZ01_LOCUS313861</name>
</gene>
<dbReference type="AlphaFoldDB" id="A0A382NL25"/>
<dbReference type="EMBL" id="UINC01100727">
    <property type="protein sequence ID" value="SVC61007.1"/>
    <property type="molecule type" value="Genomic_DNA"/>
</dbReference>
<sequence>PPAQRHLDRWDYDASSEYFLKINESYAKYNLPLKLTVE</sequence>
<protein>
    <submittedName>
        <fullName evidence="1">Uncharacterized protein</fullName>
    </submittedName>
</protein>
<evidence type="ECO:0000313" key="1">
    <source>
        <dbReference type="EMBL" id="SVC61007.1"/>
    </source>
</evidence>